<dbReference type="GO" id="GO:0030288">
    <property type="term" value="C:outer membrane-bounded periplasmic space"/>
    <property type="evidence" value="ECO:0007669"/>
    <property type="project" value="TreeGrafter"/>
</dbReference>
<dbReference type="PANTHER" id="PTHR11709:SF2">
    <property type="entry name" value="MULTICOPPER OXIDASE LPR1"/>
    <property type="match status" value="1"/>
</dbReference>
<keyword evidence="1" id="KW-0479">Metal-binding</keyword>
<keyword evidence="7" id="KW-1185">Reference proteome</keyword>
<proteinExistence type="predicted"/>
<evidence type="ECO:0000256" key="1">
    <source>
        <dbReference type="ARBA" id="ARBA00022723"/>
    </source>
</evidence>
<dbReference type="Pfam" id="PF07732">
    <property type="entry name" value="Cu-oxidase_3"/>
    <property type="match status" value="1"/>
</dbReference>
<dbReference type="EMBL" id="BMZS01000002">
    <property type="protein sequence ID" value="GHD44271.1"/>
    <property type="molecule type" value="Genomic_DNA"/>
</dbReference>
<dbReference type="InterPro" id="IPR002355">
    <property type="entry name" value="Cu_oxidase_Cu_BS"/>
</dbReference>
<dbReference type="InterPro" id="IPR011707">
    <property type="entry name" value="Cu-oxidase-like_N"/>
</dbReference>
<evidence type="ECO:0000313" key="7">
    <source>
        <dbReference type="Proteomes" id="UP000630353"/>
    </source>
</evidence>
<dbReference type="Proteomes" id="UP000630353">
    <property type="component" value="Unassembled WGS sequence"/>
</dbReference>
<name>A0A918XPD8_9PROT</name>
<dbReference type="GO" id="GO:0005507">
    <property type="term" value="F:copper ion binding"/>
    <property type="evidence" value="ECO:0007669"/>
    <property type="project" value="InterPro"/>
</dbReference>
<dbReference type="AlphaFoldDB" id="A0A918XPD8"/>
<comment type="caution">
    <text evidence="6">The sequence shown here is derived from an EMBL/GenBank/DDBJ whole genome shotgun (WGS) entry which is preliminary data.</text>
</comment>
<evidence type="ECO:0000259" key="5">
    <source>
        <dbReference type="Pfam" id="PF07732"/>
    </source>
</evidence>
<evidence type="ECO:0000259" key="3">
    <source>
        <dbReference type="Pfam" id="PF00394"/>
    </source>
</evidence>
<sequence>MIRARRGDTLETRLENRLPEHTSVHWHGLRIPNAMDGVPYITQPPVGTGEHFDYRFVLPDTGTFFFHPHCDTVQQVGRGLAGVLVVEGDAPVPYAADVLCLLKDWRLDESTGRFLDFLTDSGAAKAGTFGTVRSTNFEATPTVRVPAGRDVRVRILNLDVTRVSQVGVMGAEAAVIAVDGNAVSPFPLTAWRMGPAMRLDVAVRAPAPGSTATVVDYFAKDPVPLMTLVGDGEMPASPGDFDPAPLYAPTLPEPDLRDAEALPFTFSSTAVNQTVKTPDGGVIDLSRELCLNTATYWAINRQTWPERGHELPPPPLAELTQGRSYVFELRNVTPHMHPIHLHGHTFKVLESNKVDRPVHWADTVLLTPKERVRIAFVADNPGRWMFHCHIIEHQDTGMMGYVTVA</sequence>
<dbReference type="CDD" id="cd13906">
    <property type="entry name" value="CuRO_3_CumA_like"/>
    <property type="match status" value="1"/>
</dbReference>
<dbReference type="InterPro" id="IPR008972">
    <property type="entry name" value="Cupredoxin"/>
</dbReference>
<dbReference type="Gene3D" id="2.60.40.420">
    <property type="entry name" value="Cupredoxins - blue copper proteins"/>
    <property type="match status" value="3"/>
</dbReference>
<organism evidence="6 7">
    <name type="scientific">Thalassobaculum fulvum</name>
    <dbReference type="NCBI Taxonomy" id="1633335"/>
    <lineage>
        <taxon>Bacteria</taxon>
        <taxon>Pseudomonadati</taxon>
        <taxon>Pseudomonadota</taxon>
        <taxon>Alphaproteobacteria</taxon>
        <taxon>Rhodospirillales</taxon>
        <taxon>Thalassobaculaceae</taxon>
        <taxon>Thalassobaculum</taxon>
    </lineage>
</organism>
<evidence type="ECO:0000256" key="2">
    <source>
        <dbReference type="ARBA" id="ARBA00023002"/>
    </source>
</evidence>
<dbReference type="Pfam" id="PF07731">
    <property type="entry name" value="Cu-oxidase_2"/>
    <property type="match status" value="1"/>
</dbReference>
<dbReference type="CDD" id="cd13861">
    <property type="entry name" value="CuRO_1_CumA_like"/>
    <property type="match status" value="1"/>
</dbReference>
<dbReference type="Pfam" id="PF00394">
    <property type="entry name" value="Cu-oxidase"/>
    <property type="match status" value="1"/>
</dbReference>
<accession>A0A918XPD8</accession>
<protein>
    <submittedName>
        <fullName evidence="6">Copper oxidase</fullName>
    </submittedName>
</protein>
<dbReference type="PANTHER" id="PTHR11709">
    <property type="entry name" value="MULTI-COPPER OXIDASE"/>
    <property type="match status" value="1"/>
</dbReference>
<keyword evidence="2" id="KW-0560">Oxidoreductase</keyword>
<dbReference type="GO" id="GO:0016491">
    <property type="term" value="F:oxidoreductase activity"/>
    <property type="evidence" value="ECO:0007669"/>
    <property type="project" value="UniProtKB-KW"/>
</dbReference>
<gene>
    <name evidence="6" type="ORF">GCM10017083_11510</name>
</gene>
<reference evidence="6" key="1">
    <citation type="journal article" date="2014" name="Int. J. Syst. Evol. Microbiol.">
        <title>Complete genome sequence of Corynebacterium casei LMG S-19264T (=DSM 44701T), isolated from a smear-ripened cheese.</title>
        <authorList>
            <consortium name="US DOE Joint Genome Institute (JGI-PGF)"/>
            <person name="Walter F."/>
            <person name="Albersmeier A."/>
            <person name="Kalinowski J."/>
            <person name="Ruckert C."/>
        </authorList>
    </citation>
    <scope>NUCLEOTIDE SEQUENCE</scope>
    <source>
        <strain evidence="6">KCTC 42651</strain>
    </source>
</reference>
<dbReference type="InterPro" id="IPR045087">
    <property type="entry name" value="Cu-oxidase_fam"/>
</dbReference>
<evidence type="ECO:0000313" key="6">
    <source>
        <dbReference type="EMBL" id="GHD44271.1"/>
    </source>
</evidence>
<dbReference type="PROSITE" id="PS00080">
    <property type="entry name" value="MULTICOPPER_OXIDASE2"/>
    <property type="match status" value="1"/>
</dbReference>
<dbReference type="InterPro" id="IPR033138">
    <property type="entry name" value="Cu_oxidase_CS"/>
</dbReference>
<feature type="domain" description="Plastocyanin-like" evidence="5">
    <location>
        <begin position="2"/>
        <end position="89"/>
    </location>
</feature>
<dbReference type="PROSITE" id="PS00079">
    <property type="entry name" value="MULTICOPPER_OXIDASE1"/>
    <property type="match status" value="1"/>
</dbReference>
<reference evidence="6" key="2">
    <citation type="submission" date="2020-09" db="EMBL/GenBank/DDBJ databases">
        <authorList>
            <person name="Sun Q."/>
            <person name="Kim S."/>
        </authorList>
    </citation>
    <scope>NUCLEOTIDE SEQUENCE</scope>
    <source>
        <strain evidence="6">KCTC 42651</strain>
    </source>
</reference>
<dbReference type="InterPro" id="IPR011706">
    <property type="entry name" value="Cu-oxidase_C"/>
</dbReference>
<dbReference type="InterPro" id="IPR001117">
    <property type="entry name" value="Cu-oxidase_2nd"/>
</dbReference>
<evidence type="ECO:0000259" key="4">
    <source>
        <dbReference type="Pfam" id="PF07731"/>
    </source>
</evidence>
<feature type="domain" description="Plastocyanin-like" evidence="4">
    <location>
        <begin position="301"/>
        <end position="404"/>
    </location>
</feature>
<feature type="domain" description="Plastocyanin-like" evidence="3">
    <location>
        <begin position="136"/>
        <end position="208"/>
    </location>
</feature>
<dbReference type="SUPFAM" id="SSF49503">
    <property type="entry name" value="Cupredoxins"/>
    <property type="match status" value="3"/>
</dbReference>